<reference evidence="1 2" key="1">
    <citation type="submission" date="2014-04" db="EMBL/GenBank/DDBJ databases">
        <title>Draft genome sequence of Pantoea beijingensis strain LMG 27579, an emerging pathogen to Pleurotus eryngii with potential industrial application.</title>
        <authorList>
            <person name="Xu F."/>
            <person name="Liu Y."/>
            <person name="Wang S."/>
            <person name="Yin Y."/>
            <person name="Ma Y."/>
            <person name="Zhao S."/>
            <person name="Rong C."/>
        </authorList>
    </citation>
    <scope>NUCLEOTIDE SEQUENCE [LARGE SCALE GENOMIC DNA]</scope>
    <source>
        <strain evidence="1 2">LMG 27579</strain>
    </source>
</reference>
<accession>A0A443IAZ1</accession>
<gene>
    <name evidence="1" type="ORF">ED28_14740</name>
</gene>
<keyword evidence="2" id="KW-1185">Reference proteome</keyword>
<sequence>MVISAVDNHKGEICPLTRISSRQKSANNKLNMPSVTAFLQCGKPLREEEGISMVINESSSAPEGRIGALNITFAC</sequence>
<dbReference type="AlphaFoldDB" id="A0A443IAZ1"/>
<evidence type="ECO:0000313" key="2">
    <source>
        <dbReference type="Proteomes" id="UP000288794"/>
    </source>
</evidence>
<dbReference type="EMBL" id="JMEE01000039">
    <property type="protein sequence ID" value="RWR01175.1"/>
    <property type="molecule type" value="Genomic_DNA"/>
</dbReference>
<comment type="caution">
    <text evidence="1">The sequence shown here is derived from an EMBL/GenBank/DDBJ whole genome shotgun (WGS) entry which is preliminary data.</text>
</comment>
<proteinExistence type="predicted"/>
<name>A0A443IAZ1_9GAMM</name>
<dbReference type="Proteomes" id="UP000288794">
    <property type="component" value="Unassembled WGS sequence"/>
</dbReference>
<organism evidence="1 2">
    <name type="scientific">[Pantoea] beijingensis</name>
    <dbReference type="NCBI Taxonomy" id="1324864"/>
    <lineage>
        <taxon>Bacteria</taxon>
        <taxon>Pseudomonadati</taxon>
        <taxon>Pseudomonadota</taxon>
        <taxon>Gammaproteobacteria</taxon>
        <taxon>Enterobacterales</taxon>
        <taxon>Erwiniaceae</taxon>
        <taxon>Erwinia</taxon>
    </lineage>
</organism>
<protein>
    <submittedName>
        <fullName evidence="1">Uncharacterized protein</fullName>
    </submittedName>
</protein>
<evidence type="ECO:0000313" key="1">
    <source>
        <dbReference type="EMBL" id="RWR01175.1"/>
    </source>
</evidence>